<feature type="region of interest" description="Disordered" evidence="1">
    <location>
        <begin position="85"/>
        <end position="107"/>
    </location>
</feature>
<dbReference type="KEGG" id="mis:MICPUN_61312"/>
<gene>
    <name evidence="2" type="ORF">MICPUN_61312</name>
</gene>
<dbReference type="AlphaFoldDB" id="C1EC68"/>
<proteinExistence type="predicted"/>
<reference evidence="2 3" key="1">
    <citation type="journal article" date="2009" name="Science">
        <title>Green evolution and dynamic adaptations revealed by genomes of the marine picoeukaryotes Micromonas.</title>
        <authorList>
            <person name="Worden A.Z."/>
            <person name="Lee J.H."/>
            <person name="Mock T."/>
            <person name="Rouze P."/>
            <person name="Simmons M.P."/>
            <person name="Aerts A.L."/>
            <person name="Allen A.E."/>
            <person name="Cuvelier M.L."/>
            <person name="Derelle E."/>
            <person name="Everett M.V."/>
            <person name="Foulon E."/>
            <person name="Grimwood J."/>
            <person name="Gundlach H."/>
            <person name="Henrissat B."/>
            <person name="Napoli C."/>
            <person name="McDonald S.M."/>
            <person name="Parker M.S."/>
            <person name="Rombauts S."/>
            <person name="Salamov A."/>
            <person name="Von Dassow P."/>
            <person name="Badger J.H."/>
            <person name="Coutinho P.M."/>
            <person name="Demir E."/>
            <person name="Dubchak I."/>
            <person name="Gentemann C."/>
            <person name="Eikrem W."/>
            <person name="Gready J.E."/>
            <person name="John U."/>
            <person name="Lanier W."/>
            <person name="Lindquist E.A."/>
            <person name="Lucas S."/>
            <person name="Mayer K.F."/>
            <person name="Moreau H."/>
            <person name="Not F."/>
            <person name="Otillar R."/>
            <person name="Panaud O."/>
            <person name="Pangilinan J."/>
            <person name="Paulsen I."/>
            <person name="Piegu B."/>
            <person name="Poliakov A."/>
            <person name="Robbens S."/>
            <person name="Schmutz J."/>
            <person name="Toulza E."/>
            <person name="Wyss T."/>
            <person name="Zelensky A."/>
            <person name="Zhou K."/>
            <person name="Armbrust E.V."/>
            <person name="Bhattacharya D."/>
            <person name="Goodenough U.W."/>
            <person name="Van de Peer Y."/>
            <person name="Grigoriev I.V."/>
        </authorList>
    </citation>
    <scope>NUCLEOTIDE SEQUENCE [LARGE SCALE GENOMIC DNA]</scope>
    <source>
        <strain evidence="3">RCC299 / NOUM17</strain>
    </source>
</reference>
<name>C1EC68_MICCC</name>
<dbReference type="RefSeq" id="XP_002504591.1">
    <property type="nucleotide sequence ID" value="XM_002504545.1"/>
</dbReference>
<protein>
    <submittedName>
        <fullName evidence="2">Uncharacterized protein</fullName>
    </submittedName>
</protein>
<organism evidence="2 3">
    <name type="scientific">Micromonas commoda (strain RCC299 / NOUM17 / CCMP2709)</name>
    <name type="common">Picoplanktonic green alga</name>
    <dbReference type="NCBI Taxonomy" id="296587"/>
    <lineage>
        <taxon>Eukaryota</taxon>
        <taxon>Viridiplantae</taxon>
        <taxon>Chlorophyta</taxon>
        <taxon>Mamiellophyceae</taxon>
        <taxon>Mamiellales</taxon>
        <taxon>Mamiellaceae</taxon>
        <taxon>Micromonas</taxon>
    </lineage>
</organism>
<dbReference type="InParanoid" id="C1EC68"/>
<evidence type="ECO:0000313" key="3">
    <source>
        <dbReference type="Proteomes" id="UP000002009"/>
    </source>
</evidence>
<dbReference type="GeneID" id="8246456"/>
<evidence type="ECO:0000256" key="1">
    <source>
        <dbReference type="SAM" id="MobiDB-lite"/>
    </source>
</evidence>
<accession>C1EC68</accession>
<evidence type="ECO:0000313" key="2">
    <source>
        <dbReference type="EMBL" id="ACO65849.1"/>
    </source>
</evidence>
<dbReference type="EMBL" id="CP001329">
    <property type="protein sequence ID" value="ACO65849.1"/>
    <property type="molecule type" value="Genomic_DNA"/>
</dbReference>
<sequence length="107" mass="11889">MGERRDLHERLLNLPRDTFFVFSLVAAHHGEDNYLLIISVDTTLNAHGTESATCLKRPVMPWACFLLQLRRVTLLPATGAPARQPVWGLHSTESTGLPPVDSTLLTD</sequence>
<dbReference type="Proteomes" id="UP000002009">
    <property type="component" value="Chromosome 9"/>
</dbReference>
<keyword evidence="3" id="KW-1185">Reference proteome</keyword>